<dbReference type="Proteomes" id="UP000609874">
    <property type="component" value="Unassembled WGS sequence"/>
</dbReference>
<dbReference type="Gene3D" id="3.90.79.10">
    <property type="entry name" value="Nucleoside Triphosphate Pyrophosphohydrolase"/>
    <property type="match status" value="2"/>
</dbReference>
<dbReference type="RefSeq" id="WP_191806957.1">
    <property type="nucleotide sequence ID" value="NZ_JACSQD010000002.1"/>
</dbReference>
<evidence type="ECO:0000313" key="8">
    <source>
        <dbReference type="EMBL" id="MBD7994556.1"/>
    </source>
</evidence>
<name>A0ABR8UPR7_9MICC</name>
<feature type="domain" description="Nudix hydrolase" evidence="7">
    <location>
        <begin position="3"/>
        <end position="160"/>
    </location>
</feature>
<comment type="cofactor">
    <cofactor evidence="2">
        <name>Mg(2+)</name>
        <dbReference type="ChEBI" id="CHEBI:18420"/>
    </cofactor>
</comment>
<protein>
    <submittedName>
        <fullName evidence="8">NUDIX hydrolase</fullName>
    </submittedName>
</protein>
<evidence type="ECO:0000256" key="6">
    <source>
        <dbReference type="ARBA" id="ARBA00023211"/>
    </source>
</evidence>
<evidence type="ECO:0000259" key="7">
    <source>
        <dbReference type="PROSITE" id="PS51462"/>
    </source>
</evidence>
<accession>A0ABR8UPR7</accession>
<keyword evidence="4 8" id="KW-0378">Hydrolase</keyword>
<comment type="caution">
    <text evidence="8">The sequence shown here is derived from an EMBL/GenBank/DDBJ whole genome shotgun (WGS) entry which is preliminary data.</text>
</comment>
<evidence type="ECO:0000256" key="1">
    <source>
        <dbReference type="ARBA" id="ARBA00001936"/>
    </source>
</evidence>
<keyword evidence="9" id="KW-1185">Reference proteome</keyword>
<dbReference type="InterPro" id="IPR000086">
    <property type="entry name" value="NUDIX_hydrolase_dom"/>
</dbReference>
<evidence type="ECO:0000313" key="9">
    <source>
        <dbReference type="Proteomes" id="UP000609874"/>
    </source>
</evidence>
<evidence type="ECO:0000256" key="4">
    <source>
        <dbReference type="ARBA" id="ARBA00022801"/>
    </source>
</evidence>
<dbReference type="SUPFAM" id="SSF55811">
    <property type="entry name" value="Nudix"/>
    <property type="match status" value="1"/>
</dbReference>
<dbReference type="PANTHER" id="PTHR12318">
    <property type="entry name" value="TESTOSTERONE-REGULATED PROTEIN RP2"/>
    <property type="match status" value="1"/>
</dbReference>
<keyword evidence="5" id="KW-0460">Magnesium</keyword>
<keyword evidence="6" id="KW-0464">Manganese</keyword>
<dbReference type="PANTHER" id="PTHR12318:SF0">
    <property type="entry name" value="ACYL-COENZYME A DIPHOSPHATASE NUDT19"/>
    <property type="match status" value="1"/>
</dbReference>
<organism evidence="8 9">
    <name type="scientific">Arthrobacter gallicola</name>
    <dbReference type="NCBI Taxonomy" id="2762225"/>
    <lineage>
        <taxon>Bacteria</taxon>
        <taxon>Bacillati</taxon>
        <taxon>Actinomycetota</taxon>
        <taxon>Actinomycetes</taxon>
        <taxon>Micrococcales</taxon>
        <taxon>Micrococcaceae</taxon>
        <taxon>Arthrobacter</taxon>
    </lineage>
</organism>
<dbReference type="Pfam" id="PF00293">
    <property type="entry name" value="NUDIX"/>
    <property type="match status" value="1"/>
</dbReference>
<proteinExistence type="predicted"/>
<dbReference type="InterPro" id="IPR015797">
    <property type="entry name" value="NUDIX_hydrolase-like_dom_sf"/>
</dbReference>
<keyword evidence="3" id="KW-0479">Metal-binding</keyword>
<dbReference type="EMBL" id="JACSQD010000002">
    <property type="protein sequence ID" value="MBD7994556.1"/>
    <property type="molecule type" value="Genomic_DNA"/>
</dbReference>
<sequence>MTLVGTAATVVLLRDGTAGLEVLLLERPRHTGTFAGAWVFPGGRVDPQDYEAAGYAPPAGAAGPPDPSRDLAAARVAGARETAEETGLLLPPDSLTDLSCWIPPLQAPKRLKTWFFLAAHPGGEVRLNPGELIDFAWLTPAAALARHREGKMLLVAPTFVTLTLLQQDADVASALAHAATGPVETFSSRLLEGYEPDAVIAWHGDPEYPDAALAGRPGEGARHRLTMRGSDWRYERS</sequence>
<dbReference type="GO" id="GO:0016787">
    <property type="term" value="F:hydrolase activity"/>
    <property type="evidence" value="ECO:0007669"/>
    <property type="project" value="UniProtKB-KW"/>
</dbReference>
<evidence type="ECO:0000256" key="2">
    <source>
        <dbReference type="ARBA" id="ARBA00001946"/>
    </source>
</evidence>
<evidence type="ECO:0000256" key="3">
    <source>
        <dbReference type="ARBA" id="ARBA00022723"/>
    </source>
</evidence>
<comment type="cofactor">
    <cofactor evidence="1">
        <name>Mn(2+)</name>
        <dbReference type="ChEBI" id="CHEBI:29035"/>
    </cofactor>
</comment>
<reference evidence="8 9" key="1">
    <citation type="submission" date="2020-08" db="EMBL/GenBank/DDBJ databases">
        <title>A Genomic Blueprint of the Chicken Gut Microbiome.</title>
        <authorList>
            <person name="Gilroy R."/>
            <person name="Ravi A."/>
            <person name="Getino M."/>
            <person name="Pursley I."/>
            <person name="Horton D.L."/>
            <person name="Alikhan N.-F."/>
            <person name="Baker D."/>
            <person name="Gharbi K."/>
            <person name="Hall N."/>
            <person name="Watson M."/>
            <person name="Adriaenssens E.M."/>
            <person name="Foster-Nyarko E."/>
            <person name="Jarju S."/>
            <person name="Secka A."/>
            <person name="Antonio M."/>
            <person name="Oren A."/>
            <person name="Chaudhuri R."/>
            <person name="La Ragione R.M."/>
            <person name="Hildebrand F."/>
            <person name="Pallen M.J."/>
        </authorList>
    </citation>
    <scope>NUCLEOTIDE SEQUENCE [LARGE SCALE GENOMIC DNA]</scope>
    <source>
        <strain evidence="8 9">Sa2CUA1</strain>
    </source>
</reference>
<gene>
    <name evidence="8" type="ORF">H9639_04525</name>
</gene>
<dbReference type="InterPro" id="IPR039121">
    <property type="entry name" value="NUDT19"/>
</dbReference>
<dbReference type="PROSITE" id="PS51462">
    <property type="entry name" value="NUDIX"/>
    <property type="match status" value="1"/>
</dbReference>
<evidence type="ECO:0000256" key="5">
    <source>
        <dbReference type="ARBA" id="ARBA00022842"/>
    </source>
</evidence>
<dbReference type="CDD" id="cd18870">
    <property type="entry name" value="NUDIX_AcylCoAdiphos_Nudt19"/>
    <property type="match status" value="1"/>
</dbReference>